<dbReference type="WBParaSite" id="nRc.2.0.1.t36104-RA">
    <property type="protein sequence ID" value="nRc.2.0.1.t36104-RA"/>
    <property type="gene ID" value="nRc.2.0.1.g36104"/>
</dbReference>
<sequence length="75" mass="8434">MDTRISVRSGFSDVRVVLSTTATTIWPCSCDFSRQEPGVQKITDGNPQPNRTEISLSFNYVVMIAFRSVGKDKYK</sequence>
<accession>A0A915KDT9</accession>
<protein>
    <submittedName>
        <fullName evidence="2">Uncharacterized protein</fullName>
    </submittedName>
</protein>
<organism evidence="1 2">
    <name type="scientific">Romanomermis culicivorax</name>
    <name type="common">Nematode worm</name>
    <dbReference type="NCBI Taxonomy" id="13658"/>
    <lineage>
        <taxon>Eukaryota</taxon>
        <taxon>Metazoa</taxon>
        <taxon>Ecdysozoa</taxon>
        <taxon>Nematoda</taxon>
        <taxon>Enoplea</taxon>
        <taxon>Dorylaimia</taxon>
        <taxon>Mermithida</taxon>
        <taxon>Mermithoidea</taxon>
        <taxon>Mermithidae</taxon>
        <taxon>Romanomermis</taxon>
    </lineage>
</organism>
<keyword evidence="1" id="KW-1185">Reference proteome</keyword>
<dbReference type="Proteomes" id="UP000887565">
    <property type="component" value="Unplaced"/>
</dbReference>
<reference evidence="2" key="1">
    <citation type="submission" date="2022-11" db="UniProtKB">
        <authorList>
            <consortium name="WormBaseParasite"/>
        </authorList>
    </citation>
    <scope>IDENTIFICATION</scope>
</reference>
<dbReference type="AlphaFoldDB" id="A0A915KDT9"/>
<evidence type="ECO:0000313" key="2">
    <source>
        <dbReference type="WBParaSite" id="nRc.2.0.1.t36104-RA"/>
    </source>
</evidence>
<proteinExistence type="predicted"/>
<evidence type="ECO:0000313" key="1">
    <source>
        <dbReference type="Proteomes" id="UP000887565"/>
    </source>
</evidence>
<name>A0A915KDT9_ROMCU</name>